<organism evidence="2 3">
    <name type="scientific">Qipengyuania citrea</name>
    <dbReference type="NCBI Taxonomy" id="225971"/>
    <lineage>
        <taxon>Bacteria</taxon>
        <taxon>Pseudomonadati</taxon>
        <taxon>Pseudomonadota</taxon>
        <taxon>Alphaproteobacteria</taxon>
        <taxon>Sphingomonadales</taxon>
        <taxon>Erythrobacteraceae</taxon>
        <taxon>Qipengyuania</taxon>
    </lineage>
</organism>
<reference evidence="1 4" key="2">
    <citation type="submission" date="2023-07" db="EMBL/GenBank/DDBJ databases">
        <title>Genomic Encyclopedia of Type Strains, Phase IV (KMG-IV): sequencing the most valuable type-strain genomes for metagenomic binning, comparative biology and taxonomic classification.</title>
        <authorList>
            <person name="Goeker M."/>
        </authorList>
    </citation>
    <scope>NUCLEOTIDE SEQUENCE [LARGE SCALE GENOMIC DNA]</scope>
    <source>
        <strain evidence="1 4">DSM 14432</strain>
    </source>
</reference>
<dbReference type="RefSeq" id="WP_160766882.1">
    <property type="nucleotide sequence ID" value="NZ_JAUSWK010000001.1"/>
</dbReference>
<evidence type="ECO:0000313" key="1">
    <source>
        <dbReference type="EMBL" id="MDQ0565086.1"/>
    </source>
</evidence>
<evidence type="ECO:0000313" key="3">
    <source>
        <dbReference type="Proteomes" id="UP000439914"/>
    </source>
</evidence>
<name>A0A6I4UA92_9SPHN</name>
<keyword evidence="4" id="KW-1185">Reference proteome</keyword>
<reference evidence="2 3" key="1">
    <citation type="submission" date="2019-12" db="EMBL/GenBank/DDBJ databases">
        <title>Genomic-based taxomic classification of the family Erythrobacteraceae.</title>
        <authorList>
            <person name="Xu L."/>
        </authorList>
    </citation>
    <scope>NUCLEOTIDE SEQUENCE [LARGE SCALE GENOMIC DNA]</scope>
    <source>
        <strain evidence="2 3">CGMCC 1.8703</strain>
    </source>
</reference>
<proteinExistence type="predicted"/>
<dbReference type="AlphaFoldDB" id="A0A6I4UA92"/>
<sequence length="222" mass="24593">MRVTVDQAKAVVLAATYENLLYFAEYEAFSADDIYKRVEQKFSAGFVRRILRSLSDDGLIIIDQYDETSLPHYTISDEGLVFLEGVPALSYLLQQLDSASSQWDGGQGPTPDIPASDGLVTLDHNQAAYAEVVEAFENAIDLAEQTRPNGISGDEHASLIAGLRGANELWKAFQLTRIQYEVGILLALERAQEQLKISFKMARGELLVEGIKAFIKMMKEIG</sequence>
<gene>
    <name evidence="2" type="ORF">GRI55_08935</name>
    <name evidence="1" type="ORF">QOZ97_000596</name>
</gene>
<dbReference type="EMBL" id="WTYG01000002">
    <property type="protein sequence ID" value="MXP35900.1"/>
    <property type="molecule type" value="Genomic_DNA"/>
</dbReference>
<dbReference type="EMBL" id="JAUSWK010000001">
    <property type="protein sequence ID" value="MDQ0565086.1"/>
    <property type="molecule type" value="Genomic_DNA"/>
</dbReference>
<dbReference type="GeneID" id="93685442"/>
<dbReference type="Proteomes" id="UP001238601">
    <property type="component" value="Unassembled WGS sequence"/>
</dbReference>
<evidence type="ECO:0000313" key="2">
    <source>
        <dbReference type="EMBL" id="MXP35900.1"/>
    </source>
</evidence>
<evidence type="ECO:0000313" key="4">
    <source>
        <dbReference type="Proteomes" id="UP001238601"/>
    </source>
</evidence>
<comment type="caution">
    <text evidence="2">The sequence shown here is derived from an EMBL/GenBank/DDBJ whole genome shotgun (WGS) entry which is preliminary data.</text>
</comment>
<protein>
    <submittedName>
        <fullName evidence="2">Uncharacterized protein</fullName>
    </submittedName>
</protein>
<dbReference type="Proteomes" id="UP000439914">
    <property type="component" value="Unassembled WGS sequence"/>
</dbReference>
<accession>A0A6I4UA92</accession>